<keyword evidence="3" id="KW-1185">Reference proteome</keyword>
<proteinExistence type="predicted"/>
<sequence length="337" mass="36296">MSLSRRSVLAGLGAAALGLPARAQSLEPGRIPVSISSRPIGSFEPGDPTKTRFGQLIFRGGLQSTGSHPRFGGFSGLWRSPDGIRLIAITDNGFWLTAKLARGKHGKLAGLEEAELAPILGASGKPLHRSRYYDTESLAMQGSTAFIGVERAHDILRFDFARHGVEARAQLVPTPPALKRLPSNRGLEALGVLPAGQPLAGALIAISERSGREDEPTTGFVIGGRQPGTLQVIRRDGYDITDLAFLPGGDMLLLERWYKPLRGVGLRIRRIAGSTIRPGAKLDGPLLIEADLGQEIDNMEGMAVHEENGRTIITLISDDNFSTFLQRTVLLEFELAQ</sequence>
<comment type="caution">
    <text evidence="2">The sequence shown here is derived from an EMBL/GenBank/DDBJ whole genome shotgun (WGS) entry which is preliminary data.</text>
</comment>
<dbReference type="Pfam" id="PF13449">
    <property type="entry name" value="Phytase-like"/>
    <property type="match status" value="1"/>
</dbReference>
<feature type="domain" description="Phytase-like" evidence="1">
    <location>
        <begin position="70"/>
        <end position="321"/>
    </location>
</feature>
<dbReference type="PROSITE" id="PS51318">
    <property type="entry name" value="TAT"/>
    <property type="match status" value="1"/>
</dbReference>
<evidence type="ECO:0000313" key="3">
    <source>
        <dbReference type="Proteomes" id="UP001596053"/>
    </source>
</evidence>
<dbReference type="Proteomes" id="UP001596053">
    <property type="component" value="Unassembled WGS sequence"/>
</dbReference>
<dbReference type="EMBL" id="JBHSLW010000034">
    <property type="protein sequence ID" value="MFC5422003.1"/>
    <property type="molecule type" value="Genomic_DNA"/>
</dbReference>
<organism evidence="2 3">
    <name type="scientific">Bosea eneae</name>
    <dbReference type="NCBI Taxonomy" id="151454"/>
    <lineage>
        <taxon>Bacteria</taxon>
        <taxon>Pseudomonadati</taxon>
        <taxon>Pseudomonadota</taxon>
        <taxon>Alphaproteobacteria</taxon>
        <taxon>Hyphomicrobiales</taxon>
        <taxon>Boseaceae</taxon>
        <taxon>Bosea</taxon>
    </lineage>
</organism>
<evidence type="ECO:0000259" key="1">
    <source>
        <dbReference type="Pfam" id="PF13449"/>
    </source>
</evidence>
<reference evidence="3" key="1">
    <citation type="journal article" date="2019" name="Int. J. Syst. Evol. Microbiol.">
        <title>The Global Catalogue of Microorganisms (GCM) 10K type strain sequencing project: providing services to taxonomists for standard genome sequencing and annotation.</title>
        <authorList>
            <consortium name="The Broad Institute Genomics Platform"/>
            <consortium name="The Broad Institute Genome Sequencing Center for Infectious Disease"/>
            <person name="Wu L."/>
            <person name="Ma J."/>
        </authorList>
    </citation>
    <scope>NUCLEOTIDE SEQUENCE [LARGE SCALE GENOMIC DNA]</scope>
    <source>
        <strain evidence="3">NCAIM B.01391</strain>
    </source>
</reference>
<name>A0ABW0IXU6_9HYPH</name>
<dbReference type="InterPro" id="IPR014567">
    <property type="entry name" value="UCP031900"/>
</dbReference>
<evidence type="ECO:0000313" key="2">
    <source>
        <dbReference type="EMBL" id="MFC5422003.1"/>
    </source>
</evidence>
<dbReference type="InterPro" id="IPR027372">
    <property type="entry name" value="Phytase-like_dom"/>
</dbReference>
<dbReference type="InterPro" id="IPR006311">
    <property type="entry name" value="TAT_signal"/>
</dbReference>
<protein>
    <submittedName>
        <fullName evidence="2">Esterase-like activity of phytase family protein</fullName>
    </submittedName>
</protein>
<dbReference type="RefSeq" id="WP_377800304.1">
    <property type="nucleotide sequence ID" value="NZ_JBHSLW010000034.1"/>
</dbReference>
<gene>
    <name evidence="2" type="ORF">ACFPOB_20790</name>
</gene>
<accession>A0ABW0IXU6</accession>
<dbReference type="PIRSF" id="PIRSF031900">
    <property type="entry name" value="UCP031900"/>
    <property type="match status" value="1"/>
</dbReference>